<evidence type="ECO:0000256" key="16">
    <source>
        <dbReference type="ARBA" id="ARBA00049209"/>
    </source>
</evidence>
<feature type="binding site" evidence="17">
    <location>
        <position position="349"/>
    </location>
    <ligand>
        <name>(6S)-NADPHX</name>
        <dbReference type="ChEBI" id="CHEBI:64076"/>
    </ligand>
</feature>
<feature type="domain" description="YjeF N-terminal" evidence="21">
    <location>
        <begin position="13"/>
        <end position="211"/>
    </location>
</feature>
<dbReference type="InterPro" id="IPR030677">
    <property type="entry name" value="Nnr"/>
</dbReference>
<comment type="caution">
    <text evidence="18">Lacks conserved residue(s) required for the propagation of feature annotation.</text>
</comment>
<dbReference type="PROSITE" id="PS51383">
    <property type="entry name" value="YJEF_C_3"/>
    <property type="match status" value="1"/>
</dbReference>
<evidence type="ECO:0000256" key="12">
    <source>
        <dbReference type="ARBA" id="ARBA00023239"/>
    </source>
</evidence>
<evidence type="ECO:0000256" key="6">
    <source>
        <dbReference type="ARBA" id="ARBA00022741"/>
    </source>
</evidence>
<keyword evidence="6 17" id="KW-0547">Nucleotide-binding</keyword>
<dbReference type="EC" id="4.2.1.136" evidence="19"/>
<dbReference type="InterPro" id="IPR000631">
    <property type="entry name" value="CARKD"/>
</dbReference>
<evidence type="ECO:0000256" key="7">
    <source>
        <dbReference type="ARBA" id="ARBA00022840"/>
    </source>
</evidence>
<name>A0A6I4TBX8_9SPHN</name>
<evidence type="ECO:0000259" key="20">
    <source>
        <dbReference type="PROSITE" id="PS51383"/>
    </source>
</evidence>
<keyword evidence="23" id="KW-1185">Reference proteome</keyword>
<comment type="catalytic activity">
    <reaction evidence="16 17 19">
        <text>(6S)-NADPHX + ADP = AMP + phosphate + NADPH + H(+)</text>
        <dbReference type="Rhea" id="RHEA:32235"/>
        <dbReference type="ChEBI" id="CHEBI:15378"/>
        <dbReference type="ChEBI" id="CHEBI:43474"/>
        <dbReference type="ChEBI" id="CHEBI:57783"/>
        <dbReference type="ChEBI" id="CHEBI:64076"/>
        <dbReference type="ChEBI" id="CHEBI:456215"/>
        <dbReference type="ChEBI" id="CHEBI:456216"/>
        <dbReference type="EC" id="4.2.1.136"/>
    </reaction>
</comment>
<dbReference type="SUPFAM" id="SSF64153">
    <property type="entry name" value="YjeF N-terminal domain-like"/>
    <property type="match status" value="1"/>
</dbReference>
<dbReference type="RefSeq" id="WP_160609944.1">
    <property type="nucleotide sequence ID" value="NZ_WTZA01000001.1"/>
</dbReference>
<keyword evidence="13" id="KW-0511">Multifunctional enzyme</keyword>
<feature type="binding site" evidence="18">
    <location>
        <begin position="59"/>
        <end position="63"/>
    </location>
    <ligand>
        <name>(6S)-NADPHX</name>
        <dbReference type="ChEBI" id="CHEBI:64076"/>
    </ligand>
</feature>
<evidence type="ECO:0000256" key="2">
    <source>
        <dbReference type="ARBA" id="ARBA00000909"/>
    </source>
</evidence>
<evidence type="ECO:0000256" key="17">
    <source>
        <dbReference type="HAMAP-Rule" id="MF_01965"/>
    </source>
</evidence>
<accession>A0A6I4TBX8</accession>
<feature type="binding site" evidence="18">
    <location>
        <position position="154"/>
    </location>
    <ligand>
        <name>(6S)-NADPHX</name>
        <dbReference type="ChEBI" id="CHEBI:64076"/>
    </ligand>
</feature>
<keyword evidence="12 17" id="KW-0456">Lyase</keyword>
<keyword evidence="9 18" id="KW-0630">Potassium</keyword>
<evidence type="ECO:0000256" key="18">
    <source>
        <dbReference type="HAMAP-Rule" id="MF_01966"/>
    </source>
</evidence>
<keyword evidence="7 17" id="KW-0067">ATP-binding</keyword>
<feature type="domain" description="YjeF C-terminal" evidence="20">
    <location>
        <begin position="208"/>
        <end position="469"/>
    </location>
</feature>
<evidence type="ECO:0000313" key="23">
    <source>
        <dbReference type="Proteomes" id="UP000439522"/>
    </source>
</evidence>
<evidence type="ECO:0000256" key="15">
    <source>
        <dbReference type="ARBA" id="ARBA00048238"/>
    </source>
</evidence>
<reference evidence="22 23" key="1">
    <citation type="submission" date="2019-12" db="EMBL/GenBank/DDBJ databases">
        <title>Genomic-based taxomic classification of the family Erythrobacteraceae.</title>
        <authorList>
            <person name="Xu L."/>
        </authorList>
    </citation>
    <scope>NUCLEOTIDE SEQUENCE [LARGE SCALE GENOMIC DNA]</scope>
    <source>
        <strain evidence="22 23">100921-2</strain>
    </source>
</reference>
<dbReference type="GO" id="GO:0052855">
    <property type="term" value="F:ADP-dependent NAD(P)H-hydrate dehydratase activity"/>
    <property type="evidence" value="ECO:0007669"/>
    <property type="project" value="UniProtKB-UniRule"/>
</dbReference>
<evidence type="ECO:0000256" key="5">
    <source>
        <dbReference type="ARBA" id="ARBA00022723"/>
    </source>
</evidence>
<dbReference type="GO" id="GO:0046496">
    <property type="term" value="P:nicotinamide nucleotide metabolic process"/>
    <property type="evidence" value="ECO:0007669"/>
    <property type="project" value="UniProtKB-UniRule"/>
</dbReference>
<keyword evidence="11 18" id="KW-0413">Isomerase</keyword>
<proteinExistence type="inferred from homology"/>
<protein>
    <recommendedName>
        <fullName evidence="19">Bifunctional NAD(P)H-hydrate repair enzyme</fullName>
    </recommendedName>
    <alternativeName>
        <fullName evidence="19">Nicotinamide nucleotide repair protein</fullName>
    </alternativeName>
    <domain>
        <recommendedName>
            <fullName evidence="19">ADP-dependent (S)-NAD(P)H-hydrate dehydratase</fullName>
            <ecNumber evidence="19">4.2.1.136</ecNumber>
        </recommendedName>
        <alternativeName>
            <fullName evidence="19">ADP-dependent NAD(P)HX dehydratase</fullName>
        </alternativeName>
    </domain>
    <domain>
        <recommendedName>
            <fullName evidence="19">NAD(P)H-hydrate epimerase</fullName>
            <ecNumber evidence="19">5.1.99.6</ecNumber>
        </recommendedName>
    </domain>
</protein>
<comment type="cofactor">
    <cofactor evidence="18 19">
        <name>K(+)</name>
        <dbReference type="ChEBI" id="CHEBI:29103"/>
    </cofactor>
    <text evidence="18 19">Binds 1 potassium ion per subunit.</text>
</comment>
<dbReference type="PANTHER" id="PTHR12592:SF0">
    <property type="entry name" value="ATP-DEPENDENT (S)-NAD(P)H-HYDRATE DEHYDRATASE"/>
    <property type="match status" value="1"/>
</dbReference>
<comment type="function">
    <text evidence="14 19">Bifunctional enzyme that catalyzes the epimerization of the S- and R-forms of NAD(P)HX and the dehydration of the S-form of NAD(P)HX at the expense of ADP, which is converted to AMP. This allows the repair of both epimers of NAD(P)HX, a damaged form of NAD(P)H that is a result of enzymatic or heat-dependent hydration.</text>
</comment>
<evidence type="ECO:0000256" key="19">
    <source>
        <dbReference type="PIRNR" id="PIRNR017184"/>
    </source>
</evidence>
<comment type="similarity">
    <text evidence="17">Belongs to the NnrD/CARKD family.</text>
</comment>
<dbReference type="InterPro" id="IPR029056">
    <property type="entry name" value="Ribokinase-like"/>
</dbReference>
<comment type="function">
    <text evidence="17">Catalyzes the dehydration of the S-form of NAD(P)HX at the expense of ADP, which is converted to AMP. Together with NAD(P)HX epimerase, which catalyzes the epimerization of the S- and R-forms, the enzyme allows the repair of both epimers of NAD(P)HX, a damaged form of NAD(P)H that is a result of enzymatic or heat-dependent hydration.</text>
</comment>
<comment type="similarity">
    <text evidence="4 19">In the C-terminal section; belongs to the NnrD/CARKD family.</text>
</comment>
<evidence type="ECO:0000256" key="1">
    <source>
        <dbReference type="ARBA" id="ARBA00000013"/>
    </source>
</evidence>
<comment type="similarity">
    <text evidence="18">Belongs to the NnrE/AIBP family.</text>
</comment>
<dbReference type="Pfam" id="PF01256">
    <property type="entry name" value="Carb_kinase"/>
    <property type="match status" value="1"/>
</dbReference>
<evidence type="ECO:0000256" key="8">
    <source>
        <dbReference type="ARBA" id="ARBA00022857"/>
    </source>
</evidence>
<feature type="binding site" evidence="18">
    <location>
        <position position="60"/>
    </location>
    <ligand>
        <name>K(+)</name>
        <dbReference type="ChEBI" id="CHEBI:29103"/>
    </ligand>
</feature>
<dbReference type="GO" id="GO:0052856">
    <property type="term" value="F:NAD(P)HX epimerase activity"/>
    <property type="evidence" value="ECO:0007669"/>
    <property type="project" value="UniProtKB-UniRule"/>
</dbReference>
<feature type="binding site" evidence="17">
    <location>
        <position position="415"/>
    </location>
    <ligand>
        <name>(6S)-NADPHX</name>
        <dbReference type="ChEBI" id="CHEBI:64076"/>
    </ligand>
</feature>
<gene>
    <name evidence="17" type="primary">nnrD</name>
    <name evidence="18" type="synonym">nnrE</name>
    <name evidence="22" type="ORF">GRI40_02885</name>
</gene>
<evidence type="ECO:0000256" key="4">
    <source>
        <dbReference type="ARBA" id="ARBA00009524"/>
    </source>
</evidence>
<comment type="function">
    <text evidence="18">Catalyzes the epimerization of the S- and R-forms of NAD(P)HX, a damaged form of NAD(P)H that is a result of enzymatic or heat-dependent hydration. This is a prerequisite for the S-specific NAD(P)H-hydrate dehydratase to allow the repair of both epimers of NAD(P)HX.</text>
</comment>
<dbReference type="PROSITE" id="PS51385">
    <property type="entry name" value="YJEF_N"/>
    <property type="match status" value="1"/>
</dbReference>
<keyword evidence="10 17" id="KW-0520">NAD</keyword>
<evidence type="ECO:0000256" key="9">
    <source>
        <dbReference type="ARBA" id="ARBA00022958"/>
    </source>
</evidence>
<evidence type="ECO:0000256" key="10">
    <source>
        <dbReference type="ARBA" id="ARBA00023027"/>
    </source>
</evidence>
<comment type="similarity">
    <text evidence="3 19">In the N-terminal section; belongs to the NnrE/AIBP family.</text>
</comment>
<dbReference type="Proteomes" id="UP000439522">
    <property type="component" value="Unassembled WGS sequence"/>
</dbReference>
<evidence type="ECO:0000256" key="11">
    <source>
        <dbReference type="ARBA" id="ARBA00023235"/>
    </source>
</evidence>
<feature type="binding site" evidence="18">
    <location>
        <begin position="125"/>
        <end position="131"/>
    </location>
    <ligand>
        <name>(6S)-NADPHX</name>
        <dbReference type="ChEBI" id="CHEBI:64076"/>
    </ligand>
</feature>
<feature type="binding site" evidence="17">
    <location>
        <position position="414"/>
    </location>
    <ligand>
        <name>AMP</name>
        <dbReference type="ChEBI" id="CHEBI:456215"/>
    </ligand>
</feature>
<dbReference type="InterPro" id="IPR004443">
    <property type="entry name" value="YjeF_N_dom"/>
</dbReference>
<keyword evidence="5 18" id="KW-0479">Metal-binding</keyword>
<feature type="binding site" evidence="18">
    <location>
        <position position="121"/>
    </location>
    <ligand>
        <name>K(+)</name>
        <dbReference type="ChEBI" id="CHEBI:29103"/>
    </ligand>
</feature>
<dbReference type="InterPro" id="IPR036652">
    <property type="entry name" value="YjeF_N_dom_sf"/>
</dbReference>
<dbReference type="GO" id="GO:0110051">
    <property type="term" value="P:metabolite repair"/>
    <property type="evidence" value="ECO:0007669"/>
    <property type="project" value="TreeGrafter"/>
</dbReference>
<dbReference type="PIRSF" id="PIRSF017184">
    <property type="entry name" value="Nnr"/>
    <property type="match status" value="1"/>
</dbReference>
<comment type="catalytic activity">
    <reaction evidence="1 18 19">
        <text>(6R)-NADHX = (6S)-NADHX</text>
        <dbReference type="Rhea" id="RHEA:32215"/>
        <dbReference type="ChEBI" id="CHEBI:64074"/>
        <dbReference type="ChEBI" id="CHEBI:64075"/>
        <dbReference type="EC" id="5.1.99.6"/>
    </reaction>
</comment>
<organism evidence="22 23">
    <name type="scientific">Tsuneonella aeria</name>
    <dbReference type="NCBI Taxonomy" id="1837929"/>
    <lineage>
        <taxon>Bacteria</taxon>
        <taxon>Pseudomonadati</taxon>
        <taxon>Pseudomonadota</taxon>
        <taxon>Alphaproteobacteria</taxon>
        <taxon>Sphingomonadales</taxon>
        <taxon>Erythrobacteraceae</taxon>
        <taxon>Tsuneonella</taxon>
    </lineage>
</organism>
<feature type="binding site" evidence="18">
    <location>
        <position position="157"/>
    </location>
    <ligand>
        <name>K(+)</name>
        <dbReference type="ChEBI" id="CHEBI:29103"/>
    </ligand>
</feature>
<dbReference type="OrthoDB" id="9806925at2"/>
<evidence type="ECO:0000259" key="21">
    <source>
        <dbReference type="PROSITE" id="PS51385"/>
    </source>
</evidence>
<dbReference type="Gene3D" id="3.40.50.10260">
    <property type="entry name" value="YjeF N-terminal domain"/>
    <property type="match status" value="1"/>
</dbReference>
<dbReference type="EC" id="5.1.99.6" evidence="19"/>
<evidence type="ECO:0000256" key="3">
    <source>
        <dbReference type="ARBA" id="ARBA00006001"/>
    </source>
</evidence>
<dbReference type="PANTHER" id="PTHR12592">
    <property type="entry name" value="ATP-DEPENDENT (S)-NAD(P)H-HYDRATE DEHYDRATASE FAMILY MEMBER"/>
    <property type="match status" value="1"/>
</dbReference>
<evidence type="ECO:0000313" key="22">
    <source>
        <dbReference type="EMBL" id="MXO74167.1"/>
    </source>
</evidence>
<comment type="caution">
    <text evidence="22">The sequence shown here is derived from an EMBL/GenBank/DDBJ whole genome shotgun (WGS) entry which is preliminary data.</text>
</comment>
<dbReference type="GO" id="GO:0005524">
    <property type="term" value="F:ATP binding"/>
    <property type="evidence" value="ECO:0007669"/>
    <property type="project" value="UniProtKB-UniRule"/>
</dbReference>
<dbReference type="SUPFAM" id="SSF53613">
    <property type="entry name" value="Ribokinase-like"/>
    <property type="match status" value="1"/>
</dbReference>
<comment type="cofactor">
    <cofactor evidence="17">
        <name>Mg(2+)</name>
        <dbReference type="ChEBI" id="CHEBI:18420"/>
    </cofactor>
</comment>
<feature type="binding site" evidence="17">
    <location>
        <position position="245"/>
    </location>
    <ligand>
        <name>(6S)-NADPHX</name>
        <dbReference type="ChEBI" id="CHEBI:64076"/>
    </ligand>
</feature>
<comment type="catalytic activity">
    <reaction evidence="2 18 19">
        <text>(6R)-NADPHX = (6S)-NADPHX</text>
        <dbReference type="Rhea" id="RHEA:32227"/>
        <dbReference type="ChEBI" id="CHEBI:64076"/>
        <dbReference type="ChEBI" id="CHEBI:64077"/>
        <dbReference type="EC" id="5.1.99.6"/>
    </reaction>
</comment>
<comment type="catalytic activity">
    <reaction evidence="15 17 19">
        <text>(6S)-NADHX + ADP = AMP + phosphate + NADH + H(+)</text>
        <dbReference type="Rhea" id="RHEA:32223"/>
        <dbReference type="ChEBI" id="CHEBI:15378"/>
        <dbReference type="ChEBI" id="CHEBI:43474"/>
        <dbReference type="ChEBI" id="CHEBI:57945"/>
        <dbReference type="ChEBI" id="CHEBI:64074"/>
        <dbReference type="ChEBI" id="CHEBI:456215"/>
        <dbReference type="ChEBI" id="CHEBI:456216"/>
        <dbReference type="EC" id="4.2.1.136"/>
    </reaction>
</comment>
<evidence type="ECO:0000256" key="14">
    <source>
        <dbReference type="ARBA" id="ARBA00025153"/>
    </source>
</evidence>
<comment type="subunit">
    <text evidence="17">Homotetramer.</text>
</comment>
<feature type="binding site" evidence="17">
    <location>
        <position position="300"/>
    </location>
    <ligand>
        <name>(6S)-NADPHX</name>
        <dbReference type="ChEBI" id="CHEBI:64076"/>
    </ligand>
</feature>
<dbReference type="Pfam" id="PF03853">
    <property type="entry name" value="YjeF_N"/>
    <property type="match status" value="1"/>
</dbReference>
<dbReference type="NCBIfam" id="TIGR00197">
    <property type="entry name" value="yjeF_nterm"/>
    <property type="match status" value="1"/>
</dbReference>
<dbReference type="AlphaFoldDB" id="A0A6I4TBX8"/>
<dbReference type="EMBL" id="WTZA01000001">
    <property type="protein sequence ID" value="MXO74167.1"/>
    <property type="molecule type" value="Genomic_DNA"/>
</dbReference>
<sequence>MRSPDQVLTAAQMRAAEETLVSRGTTIDALMLRAGEGAADWIWRAAMGRDVTVLCGPGNNGGDGYVIARVLQDRGLAVRVVAPLPPATDAARAARDAWAGGAETGGAETGGASVRGGVFVDCLFGTGLTRPLSADHAGLIAALGQSHAFAVAVDVPSGVATDDGALLGDLPSFDMTLALGAWKPAHFLMPAMARMGALRLVDIGLDRVEDAACLYPRPHLAAPATEAHKYARGLVGVVGGPMPGAALLAAQAAMRAGAGYVKLLADQPHPAGPAALVVDGRPLPNALEDPRWSALLVGPGLDRDDRARDRLRHVLDRAVPCVLDADALHLLDPDMLEGVDTARLLLTPHEGELGQLCAAFGIAGTAKVDRARGLAAVTGLTVLAKGPDTILAAGDGRLAFFDRASSWLSTAGTGDVLGGVAASRLATREDCFAAAGEAVWLHSEAARRAGAAFTADDLAACVSGAYAHFL</sequence>
<dbReference type="HAMAP" id="MF_01966">
    <property type="entry name" value="NADHX_epimerase"/>
    <property type="match status" value="1"/>
</dbReference>
<dbReference type="Gene3D" id="3.40.1190.20">
    <property type="match status" value="1"/>
</dbReference>
<keyword evidence="8 17" id="KW-0521">NADP</keyword>
<feature type="binding site" evidence="17">
    <location>
        <begin position="385"/>
        <end position="389"/>
    </location>
    <ligand>
        <name>AMP</name>
        <dbReference type="ChEBI" id="CHEBI:456215"/>
    </ligand>
</feature>
<evidence type="ECO:0000256" key="13">
    <source>
        <dbReference type="ARBA" id="ARBA00023268"/>
    </source>
</evidence>
<dbReference type="GO" id="GO:0046872">
    <property type="term" value="F:metal ion binding"/>
    <property type="evidence" value="ECO:0007669"/>
    <property type="project" value="UniProtKB-UniRule"/>
</dbReference>
<dbReference type="HAMAP" id="MF_01965">
    <property type="entry name" value="NADHX_dehydratase"/>
    <property type="match status" value="1"/>
</dbReference>
<dbReference type="CDD" id="cd01171">
    <property type="entry name" value="YXKO-related"/>
    <property type="match status" value="1"/>
</dbReference>